<dbReference type="InterPro" id="IPR041698">
    <property type="entry name" value="Methyltransf_25"/>
</dbReference>
<keyword evidence="1 4" id="KW-0489">Methyltransferase</keyword>
<dbReference type="GO" id="GO:0032259">
    <property type="term" value="P:methylation"/>
    <property type="evidence" value="ECO:0007669"/>
    <property type="project" value="UniProtKB-KW"/>
</dbReference>
<evidence type="ECO:0000256" key="1">
    <source>
        <dbReference type="ARBA" id="ARBA00022603"/>
    </source>
</evidence>
<keyword evidence="2" id="KW-0808">Transferase</keyword>
<dbReference type="PANTHER" id="PTHR43861">
    <property type="entry name" value="TRANS-ACONITATE 2-METHYLTRANSFERASE-RELATED"/>
    <property type="match status" value="1"/>
</dbReference>
<dbReference type="CDD" id="cd02440">
    <property type="entry name" value="AdoMet_MTases"/>
    <property type="match status" value="1"/>
</dbReference>
<gene>
    <name evidence="4" type="ORF">GCM10009117_17150</name>
</gene>
<keyword evidence="5" id="KW-1185">Reference proteome</keyword>
<evidence type="ECO:0000259" key="3">
    <source>
        <dbReference type="Pfam" id="PF13649"/>
    </source>
</evidence>
<proteinExistence type="predicted"/>
<evidence type="ECO:0000256" key="2">
    <source>
        <dbReference type="ARBA" id="ARBA00022679"/>
    </source>
</evidence>
<organism evidence="4 5">
    <name type="scientific">Gangjinia marincola</name>
    <dbReference type="NCBI Taxonomy" id="578463"/>
    <lineage>
        <taxon>Bacteria</taxon>
        <taxon>Pseudomonadati</taxon>
        <taxon>Bacteroidota</taxon>
        <taxon>Flavobacteriia</taxon>
        <taxon>Flavobacteriales</taxon>
        <taxon>Flavobacteriaceae</taxon>
        <taxon>Gangjinia</taxon>
    </lineage>
</organism>
<dbReference type="EMBL" id="BAAAFG010000015">
    <property type="protein sequence ID" value="GAA0872568.1"/>
    <property type="molecule type" value="Genomic_DNA"/>
</dbReference>
<dbReference type="SUPFAM" id="SSF53335">
    <property type="entry name" value="S-adenosyl-L-methionine-dependent methyltransferases"/>
    <property type="match status" value="1"/>
</dbReference>
<reference evidence="4 5" key="1">
    <citation type="journal article" date="2019" name="Int. J. Syst. Evol. Microbiol.">
        <title>The Global Catalogue of Microorganisms (GCM) 10K type strain sequencing project: providing services to taxonomists for standard genome sequencing and annotation.</title>
        <authorList>
            <consortium name="The Broad Institute Genomics Platform"/>
            <consortium name="The Broad Institute Genome Sequencing Center for Infectious Disease"/>
            <person name="Wu L."/>
            <person name="Ma J."/>
        </authorList>
    </citation>
    <scope>NUCLEOTIDE SEQUENCE [LARGE SCALE GENOMIC DNA]</scope>
    <source>
        <strain evidence="4 5">JCM 16082</strain>
    </source>
</reference>
<dbReference type="PANTHER" id="PTHR43861:SF1">
    <property type="entry name" value="TRANS-ACONITATE 2-METHYLTRANSFERASE"/>
    <property type="match status" value="1"/>
</dbReference>
<feature type="domain" description="Methyltransferase" evidence="3">
    <location>
        <begin position="52"/>
        <end position="146"/>
    </location>
</feature>
<comment type="caution">
    <text evidence="4">The sequence shown here is derived from an EMBL/GenBank/DDBJ whole genome shotgun (WGS) entry which is preliminary data.</text>
</comment>
<evidence type="ECO:0000313" key="4">
    <source>
        <dbReference type="EMBL" id="GAA0872568.1"/>
    </source>
</evidence>
<dbReference type="InterPro" id="IPR029063">
    <property type="entry name" value="SAM-dependent_MTases_sf"/>
</dbReference>
<dbReference type="Proteomes" id="UP001500507">
    <property type="component" value="Unassembled WGS sequence"/>
</dbReference>
<dbReference type="RefSeq" id="WP_343766115.1">
    <property type="nucleotide sequence ID" value="NZ_BAAAFG010000015.1"/>
</dbReference>
<evidence type="ECO:0000313" key="5">
    <source>
        <dbReference type="Proteomes" id="UP001500507"/>
    </source>
</evidence>
<dbReference type="Pfam" id="PF13649">
    <property type="entry name" value="Methyltransf_25"/>
    <property type="match status" value="1"/>
</dbReference>
<accession>A0ABN1MHB6</accession>
<dbReference type="Gene3D" id="3.40.50.150">
    <property type="entry name" value="Vaccinia Virus protein VP39"/>
    <property type="match status" value="1"/>
</dbReference>
<protein>
    <submittedName>
        <fullName evidence="4">Class I SAM-dependent methyltransferase</fullName>
    </submittedName>
</protein>
<name>A0ABN1MHB6_9FLAO</name>
<sequence>MDYLKINKALWNQRTAAHVISGFYDVPAFLAGKSSLNPIELELLGDINGKSILHLQCHFGQDSISLSRMGANVTGVDFSNEAIKKARELAEKAQTNTTFIESDIYRLPENLTESFDIIYTSYGVIGWLPDLDRWAKVISHFLKPNGKLVFAEFHPLIWMFDDSFEHISYSYFNRKEIIEIEEGSYTDQSETVKGQSVTWNHSLAEVFSSLKANNMTIDQLAEYDHSPYNCLKGMVEFEPGKWRIAKFGDKIPLVYALTALRK</sequence>
<dbReference type="GO" id="GO:0008168">
    <property type="term" value="F:methyltransferase activity"/>
    <property type="evidence" value="ECO:0007669"/>
    <property type="project" value="UniProtKB-KW"/>
</dbReference>